<evidence type="ECO:0000256" key="2">
    <source>
        <dbReference type="SAM" id="Phobius"/>
    </source>
</evidence>
<feature type="compositionally biased region" description="Low complexity" evidence="1">
    <location>
        <begin position="100"/>
        <end position="114"/>
    </location>
</feature>
<feature type="compositionally biased region" description="Low complexity" evidence="1">
    <location>
        <begin position="279"/>
        <end position="295"/>
    </location>
</feature>
<keyword evidence="2" id="KW-1133">Transmembrane helix</keyword>
<reference evidence="3 4" key="1">
    <citation type="submission" date="2020-08" db="EMBL/GenBank/DDBJ databases">
        <title>Sequencing the genomes of 1000 actinobacteria strains.</title>
        <authorList>
            <person name="Klenk H.-P."/>
        </authorList>
    </citation>
    <scope>NUCLEOTIDE SEQUENCE [LARGE SCALE GENOMIC DNA]</scope>
    <source>
        <strain evidence="3 4">DSM 45084</strain>
    </source>
</reference>
<feature type="compositionally biased region" description="Basic and acidic residues" evidence="1">
    <location>
        <begin position="166"/>
        <end position="184"/>
    </location>
</feature>
<name>A0A7W7SY63_9PSEU</name>
<keyword evidence="4" id="KW-1185">Reference proteome</keyword>
<proteinExistence type="predicted"/>
<organism evidence="3 4">
    <name type="scientific">Saccharothrix violaceirubra</name>
    <dbReference type="NCBI Taxonomy" id="413306"/>
    <lineage>
        <taxon>Bacteria</taxon>
        <taxon>Bacillati</taxon>
        <taxon>Actinomycetota</taxon>
        <taxon>Actinomycetes</taxon>
        <taxon>Pseudonocardiales</taxon>
        <taxon>Pseudonocardiaceae</taxon>
        <taxon>Saccharothrix</taxon>
    </lineage>
</organism>
<feature type="transmembrane region" description="Helical" evidence="2">
    <location>
        <begin position="17"/>
        <end position="40"/>
    </location>
</feature>
<keyword evidence="2" id="KW-0472">Membrane</keyword>
<dbReference type="AlphaFoldDB" id="A0A7W7SY63"/>
<feature type="region of interest" description="Disordered" evidence="1">
    <location>
        <begin position="154"/>
        <end position="494"/>
    </location>
</feature>
<keyword evidence="2" id="KW-0812">Transmembrane</keyword>
<dbReference type="EMBL" id="JACHJS010000001">
    <property type="protein sequence ID" value="MBB4962831.1"/>
    <property type="molecule type" value="Genomic_DNA"/>
</dbReference>
<dbReference type="RefSeq" id="WP_184665700.1">
    <property type="nucleotide sequence ID" value="NZ_BAABAI010000004.1"/>
</dbReference>
<accession>A0A7W7SY63</accession>
<sequence>MVERQWEGLPVWIFGQVWLWSLLSFVAGVLLTWLVLVRPLKQEVQALRSRTPQAPPPAARDDFDDWPVPVGVEQPRHVAEDERRFEDHPELADDRAEPAYPQSYPQSEPSYPQSEPDEIVRTPFDPAVEAPLDPVDPDSRRAYEDALDQGLVPLSEPIRVFPETPPVRDHEPVDELRRLEEGTERTALIEPWDGMYADDAPEPVAGPHRDEEDEPERPSAAEATTLIPATALAQAIAEVDSRPAEDDGQAWPEHDMTGRFEPVAAEETTTFEVVEEPEPVVAEETPAEETTFLEPVVDEEEQPEVSQPVEPESYRPFSEPGSEEPTAFDPFTEPDPDDYEPLPPAPEPPKFDPFAAPKETFEPFAPTAAEPDEPARPRSLFEPLTDPEDGKELETPRPASSKPVIDQPFVPTLAPELLASMGTPEQPLPTRPATGNNALPQRPRPVGFSPSTGAEPATPSARYQQPEGFNPRSPFGPGSVLPRSDGKAPAPEFEVKATLTGRRYFTAESANFRDTRADVWFRTVADAVKAGFRQSP</sequence>
<evidence type="ECO:0000256" key="1">
    <source>
        <dbReference type="SAM" id="MobiDB-lite"/>
    </source>
</evidence>
<evidence type="ECO:0000313" key="3">
    <source>
        <dbReference type="EMBL" id="MBB4962831.1"/>
    </source>
</evidence>
<feature type="compositionally biased region" description="Low complexity" evidence="1">
    <location>
        <begin position="260"/>
        <end position="272"/>
    </location>
</feature>
<dbReference type="Proteomes" id="UP000542674">
    <property type="component" value="Unassembled WGS sequence"/>
</dbReference>
<gene>
    <name evidence="3" type="ORF">F4559_000190</name>
</gene>
<feature type="compositionally biased region" description="Basic and acidic residues" evidence="1">
    <location>
        <begin position="74"/>
        <end position="97"/>
    </location>
</feature>
<feature type="region of interest" description="Disordered" evidence="1">
    <location>
        <begin position="47"/>
        <end position="119"/>
    </location>
</feature>
<comment type="caution">
    <text evidence="3">The sequence shown here is derived from an EMBL/GenBank/DDBJ whole genome shotgun (WGS) entry which is preliminary data.</text>
</comment>
<evidence type="ECO:0000313" key="4">
    <source>
        <dbReference type="Proteomes" id="UP000542674"/>
    </source>
</evidence>
<protein>
    <submittedName>
        <fullName evidence="3">Uncharacterized protein</fullName>
    </submittedName>
</protein>